<evidence type="ECO:0000259" key="3">
    <source>
        <dbReference type="Pfam" id="PF05618"/>
    </source>
</evidence>
<reference evidence="4 5" key="1">
    <citation type="submission" date="2016-10" db="EMBL/GenBank/DDBJ databases">
        <authorList>
            <person name="de Groot N.N."/>
        </authorList>
    </citation>
    <scope>NUCLEOTIDE SEQUENCE [LARGE SCALE GENOMIC DNA]</scope>
    <source>
        <strain evidence="4 5">JCM 18415</strain>
    </source>
</reference>
<dbReference type="Pfam" id="PF05618">
    <property type="entry name" value="Zn_protease"/>
    <property type="match status" value="1"/>
</dbReference>
<evidence type="ECO:0000256" key="2">
    <source>
        <dbReference type="SAM" id="SignalP"/>
    </source>
</evidence>
<feature type="signal peptide" evidence="2">
    <location>
        <begin position="1"/>
        <end position="25"/>
    </location>
</feature>
<organism evidence="4 5">
    <name type="scientific">Halopseudomonas formosensis</name>
    <dbReference type="NCBI Taxonomy" id="1002526"/>
    <lineage>
        <taxon>Bacteria</taxon>
        <taxon>Pseudomonadati</taxon>
        <taxon>Pseudomonadota</taxon>
        <taxon>Gammaproteobacteria</taxon>
        <taxon>Pseudomonadales</taxon>
        <taxon>Pseudomonadaceae</taxon>
        <taxon>Halopseudomonas</taxon>
    </lineage>
</organism>
<feature type="compositionally biased region" description="Basic and acidic residues" evidence="1">
    <location>
        <begin position="191"/>
        <end position="204"/>
    </location>
</feature>
<dbReference type="STRING" id="1002526.SAMN05216578_102194"/>
<proteinExistence type="predicted"/>
<sequence>MQLSIKSLSFATLFGLSAISTALLAETAAVEPPADAVMSEDVEGKVIVGWVEKGLILPEQTAVKVKVDSGALTSSMHAINLERFRRDGKRWVRYDVEVKDADTGEMTTLHFERPVYRQITVRGAGGEDYRPVVKMRMCIGNRIYEEQFSLRDRSDMTYPVLLGRRTIEHIGLIDVSSTFLLPLECPEQASEEERQRQQKLKEDPSLIDESQIDQPSDPEEEDDEQEGGEQESSKG</sequence>
<dbReference type="InterPro" id="IPR021109">
    <property type="entry name" value="Peptidase_aspartic_dom_sf"/>
</dbReference>
<dbReference type="Gene3D" id="2.40.70.10">
    <property type="entry name" value="Acid Proteases"/>
    <property type="match status" value="1"/>
</dbReference>
<feature type="chain" id="PRO_5017282161" evidence="2">
    <location>
        <begin position="26"/>
        <end position="235"/>
    </location>
</feature>
<feature type="region of interest" description="Disordered" evidence="1">
    <location>
        <begin position="187"/>
        <end position="235"/>
    </location>
</feature>
<dbReference type="Proteomes" id="UP000242815">
    <property type="component" value="Unassembled WGS sequence"/>
</dbReference>
<evidence type="ECO:0000313" key="5">
    <source>
        <dbReference type="Proteomes" id="UP000242815"/>
    </source>
</evidence>
<evidence type="ECO:0000313" key="4">
    <source>
        <dbReference type="EMBL" id="SFQ69342.1"/>
    </source>
</evidence>
<keyword evidence="2" id="KW-0732">Signal</keyword>
<gene>
    <name evidence="4" type="ORF">SAMN05216578_102194</name>
</gene>
<protein>
    <submittedName>
        <fullName evidence="4">Uncharacterized conserved protein</fullName>
    </submittedName>
</protein>
<dbReference type="RefSeq" id="WP_235818567.1">
    <property type="nucleotide sequence ID" value="NZ_FOYD01000002.1"/>
</dbReference>
<evidence type="ECO:0000256" key="1">
    <source>
        <dbReference type="SAM" id="MobiDB-lite"/>
    </source>
</evidence>
<dbReference type="PANTHER" id="PTHR38037:SF2">
    <property type="entry name" value="ATP-DEPENDENT ZINC PROTEASE DOMAIN-CONTAINING PROTEIN-RELATED"/>
    <property type="match status" value="1"/>
</dbReference>
<dbReference type="SUPFAM" id="SSF50630">
    <property type="entry name" value="Acid proteases"/>
    <property type="match status" value="1"/>
</dbReference>
<name>A0A1I6AL38_9GAMM</name>
<accession>A0A1I6AL38</accession>
<dbReference type="InterPro" id="IPR008503">
    <property type="entry name" value="Asp_endopeptidase"/>
</dbReference>
<feature type="compositionally biased region" description="Acidic residues" evidence="1">
    <location>
        <begin position="216"/>
        <end position="229"/>
    </location>
</feature>
<feature type="domain" description="Retropepsin-like aspartic endopeptidase" evidence="3">
    <location>
        <begin position="47"/>
        <end position="180"/>
    </location>
</feature>
<dbReference type="AlphaFoldDB" id="A0A1I6AL38"/>
<dbReference type="EMBL" id="FOYD01000002">
    <property type="protein sequence ID" value="SFQ69342.1"/>
    <property type="molecule type" value="Genomic_DNA"/>
</dbReference>
<dbReference type="PANTHER" id="PTHR38037">
    <property type="entry name" value="ZN_PROTEASE DOMAIN-CONTAINING PROTEIN"/>
    <property type="match status" value="1"/>
</dbReference>